<comment type="caution">
    <text evidence="5">The sequence shown here is derived from an EMBL/GenBank/DDBJ whole genome shotgun (WGS) entry which is preliminary data.</text>
</comment>
<proteinExistence type="predicted"/>
<dbReference type="GO" id="GO:0016887">
    <property type="term" value="F:ATP hydrolysis activity"/>
    <property type="evidence" value="ECO:0007669"/>
    <property type="project" value="InterPro"/>
</dbReference>
<evidence type="ECO:0000256" key="1">
    <source>
        <dbReference type="ARBA" id="ARBA00022448"/>
    </source>
</evidence>
<dbReference type="SUPFAM" id="SSF52540">
    <property type="entry name" value="P-loop containing nucleoside triphosphate hydrolases"/>
    <property type="match status" value="1"/>
</dbReference>
<dbReference type="PANTHER" id="PTHR42939">
    <property type="entry name" value="ABC TRANSPORTER ATP-BINDING PROTEIN ALBC-RELATED"/>
    <property type="match status" value="1"/>
</dbReference>
<feature type="domain" description="ABC transporter" evidence="4">
    <location>
        <begin position="10"/>
        <end position="237"/>
    </location>
</feature>
<evidence type="ECO:0000256" key="3">
    <source>
        <dbReference type="ARBA" id="ARBA00022840"/>
    </source>
</evidence>
<keyword evidence="6" id="KW-1185">Reference proteome</keyword>
<keyword evidence="1" id="KW-0813">Transport</keyword>
<dbReference type="AlphaFoldDB" id="A0A545TBR3"/>
<dbReference type="InterPro" id="IPR003593">
    <property type="entry name" value="AAA+_ATPase"/>
</dbReference>
<dbReference type="EMBL" id="VIKR01000002">
    <property type="protein sequence ID" value="TQV74639.1"/>
    <property type="molecule type" value="Genomic_DNA"/>
</dbReference>
<dbReference type="Pfam" id="PF00005">
    <property type="entry name" value="ABC_tran"/>
    <property type="match status" value="1"/>
</dbReference>
<evidence type="ECO:0000256" key="2">
    <source>
        <dbReference type="ARBA" id="ARBA00022741"/>
    </source>
</evidence>
<dbReference type="OrthoDB" id="9802264at2"/>
<name>A0A545TBR3_9GAMM</name>
<evidence type="ECO:0000259" key="4">
    <source>
        <dbReference type="PROSITE" id="PS50893"/>
    </source>
</evidence>
<dbReference type="RefSeq" id="WP_142941254.1">
    <property type="nucleotide sequence ID" value="NZ_VIKR01000002.1"/>
</dbReference>
<dbReference type="InterPro" id="IPR017871">
    <property type="entry name" value="ABC_transporter-like_CS"/>
</dbReference>
<evidence type="ECO:0000313" key="5">
    <source>
        <dbReference type="EMBL" id="TQV74639.1"/>
    </source>
</evidence>
<gene>
    <name evidence="5" type="ORF">FLL45_06660</name>
</gene>
<accession>A0A545TBR3</accession>
<keyword evidence="2" id="KW-0547">Nucleotide-binding</keyword>
<dbReference type="Proteomes" id="UP000317839">
    <property type="component" value="Unassembled WGS sequence"/>
</dbReference>
<protein>
    <submittedName>
        <fullName evidence="5">ABC transporter ATP-binding protein</fullName>
    </submittedName>
</protein>
<dbReference type="PROSITE" id="PS50893">
    <property type="entry name" value="ABC_TRANSPORTER_2"/>
    <property type="match status" value="1"/>
</dbReference>
<dbReference type="PANTHER" id="PTHR42939:SF1">
    <property type="entry name" value="ABC TRANSPORTER ATP-BINDING PROTEIN ALBC-RELATED"/>
    <property type="match status" value="1"/>
</dbReference>
<sequence>MQPKNSVECLSVSELVFREKNKLIIDNLSMTVDRGQKVALVGLNGAGKSTLIAILTGLIKPQDGRVAINGRSAQDLDFKRNLGVQYANTQAITNLSASEYLYLCAQTKFAENKSVDNAIENVVSLWRLENILHRPMSALSQGNLQKLIISQAFLGAPEFLVLDEPTQALDPVEQQRFIDNIKRLSDSQTCIFSSHHINETVEAADRVLMLHNGQLVADIDLFETDECWLMTKESVQELEAFFSESEQQEMRFVACYSGQRSQLYKVTTADAQSMQDLKNYCDKNTAVVRFCASPKESLLPIFSALANGDL</sequence>
<evidence type="ECO:0000313" key="6">
    <source>
        <dbReference type="Proteomes" id="UP000317839"/>
    </source>
</evidence>
<dbReference type="InterPro" id="IPR027417">
    <property type="entry name" value="P-loop_NTPase"/>
</dbReference>
<dbReference type="Gene3D" id="3.40.50.300">
    <property type="entry name" value="P-loop containing nucleotide triphosphate hydrolases"/>
    <property type="match status" value="1"/>
</dbReference>
<dbReference type="InterPro" id="IPR003439">
    <property type="entry name" value="ABC_transporter-like_ATP-bd"/>
</dbReference>
<dbReference type="GO" id="GO:0005524">
    <property type="term" value="F:ATP binding"/>
    <property type="evidence" value="ECO:0007669"/>
    <property type="project" value="UniProtKB-KW"/>
</dbReference>
<dbReference type="SMART" id="SM00382">
    <property type="entry name" value="AAA"/>
    <property type="match status" value="1"/>
</dbReference>
<dbReference type="InterPro" id="IPR051782">
    <property type="entry name" value="ABC_Transporter_VariousFunc"/>
</dbReference>
<reference evidence="5 6" key="1">
    <citation type="submission" date="2019-06" db="EMBL/GenBank/DDBJ databases">
        <title>Draft genome of Aliikangiella marina GYP-15.</title>
        <authorList>
            <person name="Wang G."/>
        </authorList>
    </citation>
    <scope>NUCLEOTIDE SEQUENCE [LARGE SCALE GENOMIC DNA]</scope>
    <source>
        <strain evidence="5 6">GYP-15</strain>
    </source>
</reference>
<dbReference type="CDD" id="cd03230">
    <property type="entry name" value="ABC_DR_subfamily_A"/>
    <property type="match status" value="1"/>
</dbReference>
<organism evidence="5 6">
    <name type="scientific">Aliikangiella marina</name>
    <dbReference type="NCBI Taxonomy" id="1712262"/>
    <lineage>
        <taxon>Bacteria</taxon>
        <taxon>Pseudomonadati</taxon>
        <taxon>Pseudomonadota</taxon>
        <taxon>Gammaproteobacteria</taxon>
        <taxon>Oceanospirillales</taxon>
        <taxon>Pleioneaceae</taxon>
        <taxon>Aliikangiella</taxon>
    </lineage>
</organism>
<keyword evidence="3 5" id="KW-0067">ATP-binding</keyword>
<dbReference type="PROSITE" id="PS00211">
    <property type="entry name" value="ABC_TRANSPORTER_1"/>
    <property type="match status" value="1"/>
</dbReference>